<keyword evidence="4 9" id="KW-0444">Lipid biosynthesis</keyword>
<dbReference type="Gene3D" id="2.40.50.100">
    <property type="match status" value="1"/>
</dbReference>
<evidence type="ECO:0000256" key="1">
    <source>
        <dbReference type="ARBA" id="ARBA00003761"/>
    </source>
</evidence>
<evidence type="ECO:0000256" key="9">
    <source>
        <dbReference type="RuleBase" id="RU364072"/>
    </source>
</evidence>
<evidence type="ECO:0000313" key="11">
    <source>
        <dbReference type="EMBL" id="MEJ8859659.1"/>
    </source>
</evidence>
<dbReference type="RefSeq" id="WP_340339696.1">
    <property type="nucleotide sequence ID" value="NZ_JBBKZS010000033.1"/>
</dbReference>
<evidence type="ECO:0000256" key="5">
    <source>
        <dbReference type="ARBA" id="ARBA00022832"/>
    </source>
</evidence>
<dbReference type="InterPro" id="IPR001882">
    <property type="entry name" value="Biotin_BS"/>
</dbReference>
<comment type="function">
    <text evidence="1 9">This protein is a component of the acetyl coenzyme A carboxylase complex; first, biotin carboxylase catalyzes the carboxylation of the carrier protein and then the transcarboxylase transfers the carboxyl group to form malonyl-CoA.</text>
</comment>
<protein>
    <recommendedName>
        <fullName evidence="3 9">Biotin carboxyl carrier protein of acetyl-CoA carboxylase</fullName>
    </recommendedName>
</protein>
<dbReference type="PROSITE" id="PS00188">
    <property type="entry name" value="BIOTIN"/>
    <property type="match status" value="1"/>
</dbReference>
<dbReference type="PRINTS" id="PR01071">
    <property type="entry name" value="ACOABIOTINCC"/>
</dbReference>
<keyword evidence="12" id="KW-1185">Reference proteome</keyword>
<proteinExistence type="predicted"/>
<evidence type="ECO:0000313" key="12">
    <source>
        <dbReference type="Proteomes" id="UP001367030"/>
    </source>
</evidence>
<dbReference type="PANTHER" id="PTHR45266">
    <property type="entry name" value="OXALOACETATE DECARBOXYLASE ALPHA CHAIN"/>
    <property type="match status" value="1"/>
</dbReference>
<comment type="pathway">
    <text evidence="2 9">Lipid metabolism; fatty acid biosynthesis.</text>
</comment>
<keyword evidence="5 9" id="KW-0276">Fatty acid metabolism</keyword>
<dbReference type="EMBL" id="JBBKZS010000033">
    <property type="protein sequence ID" value="MEJ8859659.1"/>
    <property type="molecule type" value="Genomic_DNA"/>
</dbReference>
<gene>
    <name evidence="11" type="primary">accB</name>
    <name evidence="11" type="ORF">WKW79_34220</name>
</gene>
<dbReference type="PANTHER" id="PTHR45266:SF3">
    <property type="entry name" value="OXALOACETATE DECARBOXYLASE ALPHA CHAIN"/>
    <property type="match status" value="1"/>
</dbReference>
<dbReference type="NCBIfam" id="TIGR00531">
    <property type="entry name" value="BCCP"/>
    <property type="match status" value="1"/>
</dbReference>
<feature type="domain" description="Lipoyl-binding" evidence="10">
    <location>
        <begin position="87"/>
        <end position="163"/>
    </location>
</feature>
<comment type="caution">
    <text evidence="11">The sequence shown here is derived from an EMBL/GenBank/DDBJ whole genome shotgun (WGS) entry which is preliminary data.</text>
</comment>
<accession>A0ABU8XJA0</accession>
<dbReference type="GO" id="GO:0003989">
    <property type="term" value="F:acetyl-CoA carboxylase activity"/>
    <property type="evidence" value="ECO:0007669"/>
    <property type="project" value="UniProtKB-EC"/>
</dbReference>
<sequence length="168" mass="17685">MPLSHTDVRRILEILDSAAHLESLDVTVGDFELHARKPGAAAFSRERAAQAPASRLTAGEAAQEVVTTETSTTAAAAEVLTQVPEGLVAVRAPMVGTFYLRPSPDQPEFVAVGAAVQAGDTVCLVEVMKMFNTVKSDVAGTVERILVGNGKPVVHDQILMLIKPTKGA</sequence>
<dbReference type="SUPFAM" id="SSF51230">
    <property type="entry name" value="Single hybrid motif"/>
    <property type="match status" value="1"/>
</dbReference>
<evidence type="ECO:0000256" key="6">
    <source>
        <dbReference type="ARBA" id="ARBA00023098"/>
    </source>
</evidence>
<dbReference type="InterPro" id="IPR011053">
    <property type="entry name" value="Single_hybrid_motif"/>
</dbReference>
<reference evidence="11 12" key="1">
    <citation type="submission" date="2024-03" db="EMBL/GenBank/DDBJ databases">
        <title>Novel species of the genus Variovorax.</title>
        <authorList>
            <person name="Liu Q."/>
            <person name="Xin Y.-H."/>
        </authorList>
    </citation>
    <scope>NUCLEOTIDE SEQUENCE [LARGE SCALE GENOMIC DNA]</scope>
    <source>
        <strain evidence="11 12">KACC 18901</strain>
    </source>
</reference>
<dbReference type="Proteomes" id="UP001367030">
    <property type="component" value="Unassembled WGS sequence"/>
</dbReference>
<dbReference type="InterPro" id="IPR000089">
    <property type="entry name" value="Biotin_lipoyl"/>
</dbReference>
<evidence type="ECO:0000256" key="7">
    <source>
        <dbReference type="ARBA" id="ARBA00023160"/>
    </source>
</evidence>
<evidence type="ECO:0000256" key="2">
    <source>
        <dbReference type="ARBA" id="ARBA00005194"/>
    </source>
</evidence>
<evidence type="ECO:0000256" key="4">
    <source>
        <dbReference type="ARBA" id="ARBA00022516"/>
    </source>
</evidence>
<dbReference type="Pfam" id="PF00364">
    <property type="entry name" value="Biotin_lipoyl"/>
    <property type="match status" value="1"/>
</dbReference>
<dbReference type="InterPro" id="IPR001249">
    <property type="entry name" value="AcCoA_biotinCC"/>
</dbReference>
<evidence type="ECO:0000256" key="8">
    <source>
        <dbReference type="ARBA" id="ARBA00023267"/>
    </source>
</evidence>
<name>A0ABU8XJA0_9BURK</name>
<organism evidence="11 12">
    <name type="scientific">Variovorax robiniae</name>
    <dbReference type="NCBI Taxonomy" id="1836199"/>
    <lineage>
        <taxon>Bacteria</taxon>
        <taxon>Pseudomonadati</taxon>
        <taxon>Pseudomonadota</taxon>
        <taxon>Betaproteobacteria</taxon>
        <taxon>Burkholderiales</taxon>
        <taxon>Comamonadaceae</taxon>
        <taxon>Variovorax</taxon>
    </lineage>
</organism>
<keyword evidence="11" id="KW-0436">Ligase</keyword>
<dbReference type="InterPro" id="IPR050709">
    <property type="entry name" value="Biotin_Carboxyl_Carrier/Decarb"/>
</dbReference>
<evidence type="ECO:0000256" key="3">
    <source>
        <dbReference type="ARBA" id="ARBA00017562"/>
    </source>
</evidence>
<keyword evidence="7 9" id="KW-0275">Fatty acid biosynthesis</keyword>
<keyword evidence="6 9" id="KW-0443">Lipid metabolism</keyword>
<dbReference type="PROSITE" id="PS50968">
    <property type="entry name" value="BIOTINYL_LIPOYL"/>
    <property type="match status" value="1"/>
</dbReference>
<evidence type="ECO:0000259" key="10">
    <source>
        <dbReference type="PROSITE" id="PS50968"/>
    </source>
</evidence>
<dbReference type="CDD" id="cd06850">
    <property type="entry name" value="biotinyl_domain"/>
    <property type="match status" value="1"/>
</dbReference>
<keyword evidence="8 9" id="KW-0092">Biotin</keyword>